<feature type="region of interest" description="Disordered" evidence="1">
    <location>
        <begin position="516"/>
        <end position="551"/>
    </location>
</feature>
<evidence type="ECO:0000313" key="3">
    <source>
        <dbReference type="EMBL" id="KAJ2899346.1"/>
    </source>
</evidence>
<feature type="region of interest" description="Disordered" evidence="1">
    <location>
        <begin position="230"/>
        <end position="263"/>
    </location>
</feature>
<dbReference type="PANTHER" id="PTHR11567:SF195">
    <property type="entry name" value="ACID PHOSPHATASE, PUTATIVE (AFU_ORTHOLOGUE AFUA_3G14570)-RELATED"/>
    <property type="match status" value="1"/>
</dbReference>
<comment type="caution">
    <text evidence="3">The sequence shown here is derived from an EMBL/GenBank/DDBJ whole genome shotgun (WGS) entry which is preliminary data.</text>
</comment>
<feature type="transmembrane region" description="Helical" evidence="2">
    <location>
        <begin position="12"/>
        <end position="30"/>
    </location>
</feature>
<dbReference type="EMBL" id="JAKWBI020000200">
    <property type="protein sequence ID" value="KAJ2899346.1"/>
    <property type="molecule type" value="Genomic_DNA"/>
</dbReference>
<dbReference type="AlphaFoldDB" id="A0AAD5WQS8"/>
<accession>A0AAD5WQS8</accession>
<keyword evidence="2" id="KW-0472">Membrane</keyword>
<dbReference type="Proteomes" id="UP001201980">
    <property type="component" value="Unassembled WGS sequence"/>
</dbReference>
<evidence type="ECO:0000256" key="1">
    <source>
        <dbReference type="SAM" id="MobiDB-lite"/>
    </source>
</evidence>
<reference evidence="3" key="1">
    <citation type="submission" date="2022-07" db="EMBL/GenBank/DDBJ databases">
        <title>Draft genome sequence of Zalerion maritima ATCC 34329, a (micro)plastics degrading marine fungus.</title>
        <authorList>
            <person name="Paco A."/>
            <person name="Goncalves M.F.M."/>
            <person name="Rocha-Santos T.A.P."/>
            <person name="Alves A."/>
        </authorList>
    </citation>
    <scope>NUCLEOTIDE SEQUENCE</scope>
    <source>
        <strain evidence="3">ATCC 34329</strain>
    </source>
</reference>
<feature type="compositionally biased region" description="Low complexity" evidence="1">
    <location>
        <begin position="230"/>
        <end position="244"/>
    </location>
</feature>
<evidence type="ECO:0000313" key="4">
    <source>
        <dbReference type="Proteomes" id="UP001201980"/>
    </source>
</evidence>
<dbReference type="SUPFAM" id="SSF53254">
    <property type="entry name" value="Phosphoglycerate mutase-like"/>
    <property type="match status" value="1"/>
</dbReference>
<evidence type="ECO:0000256" key="2">
    <source>
        <dbReference type="SAM" id="Phobius"/>
    </source>
</evidence>
<proteinExistence type="predicted"/>
<name>A0AAD5WQS8_9PEZI</name>
<dbReference type="InterPro" id="IPR029033">
    <property type="entry name" value="His_PPase_superfam"/>
</dbReference>
<keyword evidence="2" id="KW-1133">Transmembrane helix</keyword>
<protein>
    <submittedName>
        <fullName evidence="3">Counting factor 60</fullName>
    </submittedName>
</protein>
<dbReference type="GO" id="GO:0016791">
    <property type="term" value="F:phosphatase activity"/>
    <property type="evidence" value="ECO:0007669"/>
    <property type="project" value="TreeGrafter"/>
</dbReference>
<sequence length="605" mass="65989">MLLHPRSLGIRALYLVLAVGFILFLIHNTSDVMWAPKASTVVSATTAAVGANGIDLSWHPPSSSSLNNLDSVMGSSGVYGFIYNSSVTPDEKYGTYNWCNMPHVRKTEYPVPSPSDGYSLKFVEVIHRHHKRTPYASNAFPVEPYRWDCDDQALYKYGAPLESSGSDHVDGAAAVYWKGYSSPTNPFTPQGWIGNCSFPQITAQGLDDSWTHGNDIYGVYHDLLGFLPSRDSGSSTSDPSSPSRNEAGGNGVEKRADGGGEAETEDWNAATLYRVTTNPITSQVAGMLLSGSWNIARTPHPLQVQASAIDSLEPKYECPSSSSLFSLIKSRTSPGAWKSHLDAASSLYKTLDEISGVPEGDEGFHESMDHYYDNLSARQCHSRPLPCNPAPGGKAGKEMCITQEMADNVYRIGHWEYSRGYRDDPRSLDASASSMGVWFAELAGRLEGVKEGTLGAGRGRSRRYFHNIAHDGSISRVLSVMQADEMVWPGMGAEMVFEVWEKKAKTKKGINKEVVEKRVEGSSSNDDDDDDVKRGDKEGEEEEGEGDGEKDKDGLYLRVLYSGKVFKSSSPVLGTVDMLPLDTFLDYVDGLVGKGASLIIDKCSS</sequence>
<dbReference type="PANTHER" id="PTHR11567">
    <property type="entry name" value="ACID PHOSPHATASE-RELATED"/>
    <property type="match status" value="1"/>
</dbReference>
<gene>
    <name evidence="3" type="ORF">MKZ38_003275</name>
</gene>
<dbReference type="Gene3D" id="3.40.50.1240">
    <property type="entry name" value="Phosphoglycerate mutase-like"/>
    <property type="match status" value="1"/>
</dbReference>
<organism evidence="3 4">
    <name type="scientific">Zalerion maritima</name>
    <dbReference type="NCBI Taxonomy" id="339359"/>
    <lineage>
        <taxon>Eukaryota</taxon>
        <taxon>Fungi</taxon>
        <taxon>Dikarya</taxon>
        <taxon>Ascomycota</taxon>
        <taxon>Pezizomycotina</taxon>
        <taxon>Sordariomycetes</taxon>
        <taxon>Lulworthiomycetidae</taxon>
        <taxon>Lulworthiales</taxon>
        <taxon>Lulworthiaceae</taxon>
        <taxon>Zalerion</taxon>
    </lineage>
</organism>
<keyword evidence="2" id="KW-0812">Transmembrane</keyword>
<dbReference type="InterPro" id="IPR050645">
    <property type="entry name" value="Histidine_acid_phosphatase"/>
</dbReference>
<keyword evidence="4" id="KW-1185">Reference proteome</keyword>